<comment type="caution">
    <text evidence="1">The sequence shown here is derived from an EMBL/GenBank/DDBJ whole genome shotgun (WGS) entry which is preliminary data.</text>
</comment>
<sequence>MSSAQFCEIVESTLLCYLGRGHRRVDCKLTLSERERLQKSFQTTWQLAHQLSNPEEASLADNELSQMKLQDLLRIREIATFLYINITKADREKIASMAGSSNGDGTTRGTYDDARITEGFLRIIKIFVDRIINERGGSYHIPDGAPLDLFSFFDQWQGDVEECVSWEK</sequence>
<protein>
    <submittedName>
        <fullName evidence="1">Uncharacterized protein</fullName>
    </submittedName>
</protein>
<keyword evidence="2" id="KW-1185">Reference proteome</keyword>
<dbReference type="OrthoDB" id="3735223at2759"/>
<gene>
    <name evidence="1" type="ORF">GQ43DRAFT_476372</name>
</gene>
<accession>A0A9P4JEJ2</accession>
<reference evidence="1" key="1">
    <citation type="journal article" date="2020" name="Stud. Mycol.">
        <title>101 Dothideomycetes genomes: a test case for predicting lifestyles and emergence of pathogens.</title>
        <authorList>
            <person name="Haridas S."/>
            <person name="Albert R."/>
            <person name="Binder M."/>
            <person name="Bloem J."/>
            <person name="Labutti K."/>
            <person name="Salamov A."/>
            <person name="Andreopoulos B."/>
            <person name="Baker S."/>
            <person name="Barry K."/>
            <person name="Bills G."/>
            <person name="Bluhm B."/>
            <person name="Cannon C."/>
            <person name="Castanera R."/>
            <person name="Culley D."/>
            <person name="Daum C."/>
            <person name="Ezra D."/>
            <person name="Gonzalez J."/>
            <person name="Henrissat B."/>
            <person name="Kuo A."/>
            <person name="Liang C."/>
            <person name="Lipzen A."/>
            <person name="Lutzoni F."/>
            <person name="Magnuson J."/>
            <person name="Mondo S."/>
            <person name="Nolan M."/>
            <person name="Ohm R."/>
            <person name="Pangilinan J."/>
            <person name="Park H.-J."/>
            <person name="Ramirez L."/>
            <person name="Alfaro M."/>
            <person name="Sun H."/>
            <person name="Tritt A."/>
            <person name="Yoshinaga Y."/>
            <person name="Zwiers L.-H."/>
            <person name="Turgeon B."/>
            <person name="Goodwin S."/>
            <person name="Spatafora J."/>
            <person name="Crous P."/>
            <person name="Grigoriev I."/>
        </authorList>
    </citation>
    <scope>NUCLEOTIDE SEQUENCE</scope>
    <source>
        <strain evidence="1">ATCC 74209</strain>
    </source>
</reference>
<evidence type="ECO:0000313" key="1">
    <source>
        <dbReference type="EMBL" id="KAF2196391.1"/>
    </source>
</evidence>
<evidence type="ECO:0000313" key="2">
    <source>
        <dbReference type="Proteomes" id="UP000799536"/>
    </source>
</evidence>
<dbReference type="EMBL" id="ML994401">
    <property type="protein sequence ID" value="KAF2196391.1"/>
    <property type="molecule type" value="Genomic_DNA"/>
</dbReference>
<proteinExistence type="predicted"/>
<organism evidence="1 2">
    <name type="scientific">Delitschia confertaspora ATCC 74209</name>
    <dbReference type="NCBI Taxonomy" id="1513339"/>
    <lineage>
        <taxon>Eukaryota</taxon>
        <taxon>Fungi</taxon>
        <taxon>Dikarya</taxon>
        <taxon>Ascomycota</taxon>
        <taxon>Pezizomycotina</taxon>
        <taxon>Dothideomycetes</taxon>
        <taxon>Pleosporomycetidae</taxon>
        <taxon>Pleosporales</taxon>
        <taxon>Delitschiaceae</taxon>
        <taxon>Delitschia</taxon>
    </lineage>
</organism>
<dbReference type="AlphaFoldDB" id="A0A9P4JEJ2"/>
<name>A0A9P4JEJ2_9PLEO</name>
<dbReference type="Proteomes" id="UP000799536">
    <property type="component" value="Unassembled WGS sequence"/>
</dbReference>